<protein>
    <submittedName>
        <fullName evidence="2">Phosphomethylpyrimidine kinase</fullName>
    </submittedName>
</protein>
<dbReference type="eggNOG" id="arCOG00021">
    <property type="taxonomic scope" value="Archaea"/>
</dbReference>
<dbReference type="GeneID" id="9753315"/>
<evidence type="ECO:0000259" key="1">
    <source>
        <dbReference type="Pfam" id="PF10120"/>
    </source>
</evidence>
<evidence type="ECO:0000313" key="3">
    <source>
        <dbReference type="Proteomes" id="UP000006681"/>
    </source>
</evidence>
<dbReference type="KEGG" id="vdi:Vdis_2360"/>
<dbReference type="OrthoDB" id="26806at2157"/>
<keyword evidence="2" id="KW-0808">Transferase</keyword>
<dbReference type="STRING" id="572478.Vdis_2360"/>
<dbReference type="Pfam" id="PF10120">
    <property type="entry name" value="ThiN"/>
    <property type="match status" value="1"/>
</dbReference>
<dbReference type="Gene3D" id="3.40.225.10">
    <property type="entry name" value="Class II aldolase/adducin N-terminal domain"/>
    <property type="match status" value="1"/>
</dbReference>
<dbReference type="RefSeq" id="WP_013337453.1">
    <property type="nucleotide sequence ID" value="NC_014537.1"/>
</dbReference>
<organism evidence="2 3">
    <name type="scientific">Vulcanisaeta distributa (strain DSM 14429 / JCM 11212 / NBRC 100878 / IC-017)</name>
    <dbReference type="NCBI Taxonomy" id="572478"/>
    <lineage>
        <taxon>Archaea</taxon>
        <taxon>Thermoproteota</taxon>
        <taxon>Thermoprotei</taxon>
        <taxon>Thermoproteales</taxon>
        <taxon>Thermoproteaceae</taxon>
        <taxon>Vulcanisaeta</taxon>
    </lineage>
</organism>
<dbReference type="GO" id="GO:0003677">
    <property type="term" value="F:DNA binding"/>
    <property type="evidence" value="ECO:0007669"/>
    <property type="project" value="InterPro"/>
</dbReference>
<dbReference type="SUPFAM" id="SSF53639">
    <property type="entry name" value="AraD/HMP-PK domain-like"/>
    <property type="match status" value="1"/>
</dbReference>
<evidence type="ECO:0000313" key="2">
    <source>
        <dbReference type="EMBL" id="ADN51728.1"/>
    </source>
</evidence>
<keyword evidence="3" id="KW-1185">Reference proteome</keyword>
<dbReference type="InterPro" id="IPR001387">
    <property type="entry name" value="Cro/C1-type_HTH"/>
</dbReference>
<dbReference type="Proteomes" id="UP000006681">
    <property type="component" value="Chromosome"/>
</dbReference>
<feature type="domain" description="Thiamine-phosphate synthase ThiN" evidence="1">
    <location>
        <begin position="140"/>
        <end position="301"/>
    </location>
</feature>
<dbReference type="AlphaFoldDB" id="E1QR38"/>
<dbReference type="PANTHER" id="PTHR40730">
    <property type="entry name" value="TRANSCRIPTIONAL REGULATOR PROTEIN-LIKE PROTEIN"/>
    <property type="match status" value="1"/>
</dbReference>
<proteinExistence type="predicted"/>
<accession>E1QR38</accession>
<dbReference type="SUPFAM" id="SSF47413">
    <property type="entry name" value="lambda repressor-like DNA-binding domains"/>
    <property type="match status" value="1"/>
</dbReference>
<dbReference type="InterPro" id="IPR036409">
    <property type="entry name" value="Aldolase_II/adducin_N_sf"/>
</dbReference>
<gene>
    <name evidence="2" type="ordered locus">Vdis_2360</name>
</gene>
<sequence>MSISTGLEFAAENVLPIIRSLIAKRLLESGYSQLRVAKILGVTQPAVNRYVSRDYDELLSKAESLGINRDWVLEVVKNVVELVLSSREYEALEYLTNAVIMELGSLRLCDAHRRLVPSLPTNCNVCSVLITGISDSIIKNVERALSILEAHPEIQVVIPRVLMNIVEAKPGAVTEDDVVGVPGRIDAHDGRVIVGSRPTYGGSKHLGRLIIKCMNVNPRYRSVASIKYDEKVENALRGLGIHYVKVGPHESPNEDEVISAVANSLIKDPTLEVVIDLGGYALEPVTYVFGLDAMDVALKIVRIASRIT</sequence>
<keyword evidence="2" id="KW-0418">Kinase</keyword>
<reference evidence="3" key="2">
    <citation type="journal article" date="2010" name="Stand. Genomic Sci.">
        <title>Complete genome sequence of Vulcanisaeta distributa type strain (IC-017T).</title>
        <authorList>
            <person name="Mavromatis K."/>
            <person name="Sikorski J."/>
            <person name="Pabst E."/>
            <person name="Teshima H."/>
            <person name="Lapidus A."/>
            <person name="Lucas S."/>
            <person name="Nolan M."/>
            <person name="Glavina Del Rio T."/>
            <person name="Cheng J."/>
            <person name="Bruce D."/>
            <person name="Goodwin L."/>
            <person name="Pitluck S."/>
            <person name="Liolios K."/>
            <person name="Ivanova N."/>
            <person name="Mikhailova N."/>
            <person name="Pati A."/>
            <person name="Chen A."/>
            <person name="Palaniappan K."/>
            <person name="Land M."/>
            <person name="Hauser L."/>
            <person name="Chang Y."/>
            <person name="Jeffries C."/>
            <person name="Rohde M."/>
            <person name="Spring S."/>
            <person name="Goker M."/>
            <person name="Wirth R."/>
            <person name="Woyke T."/>
            <person name="Bristow J."/>
            <person name="Eisen J."/>
            <person name="Markowitz V."/>
            <person name="Hugenholtz P."/>
            <person name="Klenk H."/>
            <person name="Kyrpides N."/>
        </authorList>
    </citation>
    <scope>NUCLEOTIDE SEQUENCE [LARGE SCALE GENOMIC DNA]</scope>
    <source>
        <strain evidence="3">DSM 14429 / JCM 11212 / NBRC 100878 / IC-017</strain>
    </source>
</reference>
<dbReference type="GO" id="GO:0016301">
    <property type="term" value="F:kinase activity"/>
    <property type="evidence" value="ECO:0007669"/>
    <property type="project" value="UniProtKB-KW"/>
</dbReference>
<dbReference type="EMBL" id="CP002100">
    <property type="protein sequence ID" value="ADN51728.1"/>
    <property type="molecule type" value="Genomic_DNA"/>
</dbReference>
<dbReference type="CDD" id="cd00093">
    <property type="entry name" value="HTH_XRE"/>
    <property type="match status" value="1"/>
</dbReference>
<dbReference type="PANTHER" id="PTHR40730:SF4">
    <property type="entry name" value="TRANSCRIPTIONAL REGULATOR"/>
    <property type="match status" value="1"/>
</dbReference>
<dbReference type="InterPro" id="IPR010982">
    <property type="entry name" value="Lambda_DNA-bd_dom_sf"/>
</dbReference>
<name>E1QR38_VULDI</name>
<reference evidence="2 3" key="1">
    <citation type="journal article" date="2010" name="Stand. Genomic Sci.">
        <title>Complete genome sequence of Vulcanisaeta distributa type strain (IC-017).</title>
        <authorList>
            <person name="Mavromatis K."/>
            <person name="Sikorski J."/>
            <person name="Pabst E."/>
            <person name="Teshima H."/>
            <person name="Lapidus A."/>
            <person name="Lucas S."/>
            <person name="Nolan M."/>
            <person name="Glavina Del Rio T."/>
            <person name="Cheng J.F."/>
            <person name="Bruce D."/>
            <person name="Goodwin L."/>
            <person name="Pitluck S."/>
            <person name="Liolios K."/>
            <person name="Ivanova N."/>
            <person name="Mikhailova N."/>
            <person name="Pati A."/>
            <person name="Chen A."/>
            <person name="Palaniappan K."/>
            <person name="Land M."/>
            <person name="Hauser L."/>
            <person name="Chang Y.J."/>
            <person name="Jeffries C.D."/>
            <person name="Rohde M."/>
            <person name="Spring S."/>
            <person name="Goker M."/>
            <person name="Wirth R."/>
            <person name="Woyke T."/>
            <person name="Bristow J."/>
            <person name="Eisen J.A."/>
            <person name="Markowitz V."/>
            <person name="Hugenholtz P."/>
            <person name="Klenk H.P."/>
            <person name="Kyrpides N.C."/>
        </authorList>
    </citation>
    <scope>NUCLEOTIDE SEQUENCE [LARGE SCALE GENOMIC DNA]</scope>
    <source>
        <strain evidence="3">DSM 14429 / JCM 11212 / NBRC 100878 / IC-017</strain>
    </source>
</reference>
<dbReference type="InterPro" id="IPR019293">
    <property type="entry name" value="ThiN"/>
</dbReference>
<dbReference type="HOGENOM" id="CLU_054903_0_0_2"/>